<sequence>MSSLRTSGKPSSPHRVSRTACIRCRQKKKRCDQQLPKCRLCALAGVECLGYDAVAKRQVPRSYTRSLEERVAHLEGSLQAYRARDKASEAALWVAPSSTARRSDLASPTIPSTESPVSLEHDSDPAIAARATAEEVSKLTRQPSGQEPPFFKIVLGEIMKLGMSPKTRLHRQSFEKQHASGIVGDLDANPISLPSKETAQNLVNAYFQRTGMTMPLLHEPTFQQKLELLYSMPQTINLTNTHTAADARIAVFFVLEVFAVALLLLQKQDPPRVPTWLADRYHKTAVMALSEVGVPHDIEGVQALLLVGQYSHYHPTAWNAWKIDTMRRVFWVAYSMDRNLSTTMCLPSCLSDGAISTNFPSEVDDRYITSDPRLATDGPVSAHKHINLHYCRYRKIQSEMQTVLFQAPSPPYQPIDLERWQQEMQGRLEAWYKDSPLAENLSSLEKGVTETFEVNYHNAVFYLYRPCPNIPTPSSPQLVAMTQAATNMIRLYRQFFREHKLNIYWQAVENLYSAGTALMYAYGHSSKVRELLTFRSLESLVHTCSSALWGMVERFPAFKGRRDAFDLAASRILADLGTSFATSGEAPALPWTAYDGNLRQSQLGLALPPTASDGGLDDCGRVDDLSFPDFDDLSLVWEAAVGVNGNLDPAWL</sequence>
<dbReference type="GO" id="GO:0045944">
    <property type="term" value="P:positive regulation of transcription by RNA polymerase II"/>
    <property type="evidence" value="ECO:0007669"/>
    <property type="project" value="TreeGrafter"/>
</dbReference>
<keyword evidence="5" id="KW-0238">DNA-binding</keyword>
<protein>
    <submittedName>
        <fullName evidence="10">Positive regulator of purine utilization</fullName>
    </submittedName>
</protein>
<dbReference type="Pfam" id="PF04082">
    <property type="entry name" value="Fungal_trans"/>
    <property type="match status" value="1"/>
</dbReference>
<dbReference type="GO" id="GO:0005634">
    <property type="term" value="C:nucleus"/>
    <property type="evidence" value="ECO:0007669"/>
    <property type="project" value="UniProtKB-SubCell"/>
</dbReference>
<gene>
    <name evidence="10" type="ORF">NKR23_g2106</name>
</gene>
<evidence type="ECO:0000256" key="8">
    <source>
        <dbReference type="SAM" id="MobiDB-lite"/>
    </source>
</evidence>
<evidence type="ECO:0000256" key="2">
    <source>
        <dbReference type="ARBA" id="ARBA00022723"/>
    </source>
</evidence>
<dbReference type="Proteomes" id="UP001174694">
    <property type="component" value="Unassembled WGS sequence"/>
</dbReference>
<dbReference type="PROSITE" id="PS00463">
    <property type="entry name" value="ZN2_CY6_FUNGAL_1"/>
    <property type="match status" value="1"/>
</dbReference>
<keyword evidence="2" id="KW-0479">Metal-binding</keyword>
<dbReference type="GO" id="GO:0043565">
    <property type="term" value="F:sequence-specific DNA binding"/>
    <property type="evidence" value="ECO:0007669"/>
    <property type="project" value="TreeGrafter"/>
</dbReference>
<organism evidence="10 11">
    <name type="scientific">Pleurostoma richardsiae</name>
    <dbReference type="NCBI Taxonomy" id="41990"/>
    <lineage>
        <taxon>Eukaryota</taxon>
        <taxon>Fungi</taxon>
        <taxon>Dikarya</taxon>
        <taxon>Ascomycota</taxon>
        <taxon>Pezizomycotina</taxon>
        <taxon>Sordariomycetes</taxon>
        <taxon>Sordariomycetidae</taxon>
        <taxon>Calosphaeriales</taxon>
        <taxon>Pleurostomataceae</taxon>
        <taxon>Pleurostoma</taxon>
    </lineage>
</organism>
<dbReference type="InterPro" id="IPR001138">
    <property type="entry name" value="Zn2Cys6_DnaBD"/>
</dbReference>
<dbReference type="GO" id="GO:0000981">
    <property type="term" value="F:DNA-binding transcription factor activity, RNA polymerase II-specific"/>
    <property type="evidence" value="ECO:0007669"/>
    <property type="project" value="InterPro"/>
</dbReference>
<keyword evidence="7" id="KW-0539">Nucleus</keyword>
<dbReference type="EMBL" id="JANBVO010000003">
    <property type="protein sequence ID" value="KAJ9155239.1"/>
    <property type="molecule type" value="Genomic_DNA"/>
</dbReference>
<dbReference type="PANTHER" id="PTHR47782:SF1">
    <property type="entry name" value="PYRIMIDINE PATHWAY REGULATORY PROTEIN 1"/>
    <property type="match status" value="1"/>
</dbReference>
<evidence type="ECO:0000256" key="6">
    <source>
        <dbReference type="ARBA" id="ARBA00023163"/>
    </source>
</evidence>
<dbReference type="CDD" id="cd00067">
    <property type="entry name" value="GAL4"/>
    <property type="match status" value="1"/>
</dbReference>
<dbReference type="InterPro" id="IPR052202">
    <property type="entry name" value="Yeast_MetPath_Reg"/>
</dbReference>
<keyword evidence="3" id="KW-0862">Zinc</keyword>
<evidence type="ECO:0000256" key="4">
    <source>
        <dbReference type="ARBA" id="ARBA00023015"/>
    </source>
</evidence>
<dbReference type="InterPro" id="IPR036864">
    <property type="entry name" value="Zn2-C6_fun-type_DNA-bd_sf"/>
</dbReference>
<proteinExistence type="predicted"/>
<dbReference type="CDD" id="cd12148">
    <property type="entry name" value="fungal_TF_MHR"/>
    <property type="match status" value="1"/>
</dbReference>
<comment type="subcellular location">
    <subcellularLocation>
        <location evidence="1">Nucleus</location>
    </subcellularLocation>
</comment>
<dbReference type="CDD" id="cd14723">
    <property type="entry name" value="ZIP_Ppr1"/>
    <property type="match status" value="1"/>
</dbReference>
<dbReference type="PANTHER" id="PTHR47782">
    <property type="entry name" value="ZN(II)2CYS6 TRANSCRIPTION FACTOR (EUROFUNG)-RELATED"/>
    <property type="match status" value="1"/>
</dbReference>
<reference evidence="10" key="1">
    <citation type="submission" date="2022-07" db="EMBL/GenBank/DDBJ databases">
        <title>Fungi with potential for degradation of polypropylene.</title>
        <authorList>
            <person name="Gostincar C."/>
        </authorList>
    </citation>
    <scope>NUCLEOTIDE SEQUENCE</scope>
    <source>
        <strain evidence="10">EXF-13308</strain>
    </source>
</reference>
<dbReference type="GO" id="GO:0008270">
    <property type="term" value="F:zinc ion binding"/>
    <property type="evidence" value="ECO:0007669"/>
    <property type="project" value="InterPro"/>
</dbReference>
<dbReference type="SUPFAM" id="SSF57701">
    <property type="entry name" value="Zn2/Cys6 DNA-binding domain"/>
    <property type="match status" value="1"/>
</dbReference>
<dbReference type="SMART" id="SM00066">
    <property type="entry name" value="GAL4"/>
    <property type="match status" value="1"/>
</dbReference>
<dbReference type="GO" id="GO:0006351">
    <property type="term" value="P:DNA-templated transcription"/>
    <property type="evidence" value="ECO:0007669"/>
    <property type="project" value="InterPro"/>
</dbReference>
<keyword evidence="11" id="KW-1185">Reference proteome</keyword>
<dbReference type="Pfam" id="PF00172">
    <property type="entry name" value="Zn_clus"/>
    <property type="match status" value="1"/>
</dbReference>
<evidence type="ECO:0000256" key="7">
    <source>
        <dbReference type="ARBA" id="ARBA00023242"/>
    </source>
</evidence>
<dbReference type="Gene3D" id="4.10.240.10">
    <property type="entry name" value="Zn(2)-C6 fungal-type DNA-binding domain"/>
    <property type="match status" value="1"/>
</dbReference>
<evidence type="ECO:0000256" key="1">
    <source>
        <dbReference type="ARBA" id="ARBA00004123"/>
    </source>
</evidence>
<evidence type="ECO:0000313" key="10">
    <source>
        <dbReference type="EMBL" id="KAJ9155239.1"/>
    </source>
</evidence>
<evidence type="ECO:0000256" key="5">
    <source>
        <dbReference type="ARBA" id="ARBA00023125"/>
    </source>
</evidence>
<dbReference type="InterPro" id="IPR007219">
    <property type="entry name" value="XnlR_reg_dom"/>
</dbReference>
<comment type="caution">
    <text evidence="10">The sequence shown here is derived from an EMBL/GenBank/DDBJ whole genome shotgun (WGS) entry which is preliminary data.</text>
</comment>
<evidence type="ECO:0000259" key="9">
    <source>
        <dbReference type="PROSITE" id="PS50048"/>
    </source>
</evidence>
<dbReference type="AlphaFoldDB" id="A0AA38RQ41"/>
<name>A0AA38RQ41_9PEZI</name>
<keyword evidence="4" id="KW-0805">Transcription regulation</keyword>
<evidence type="ECO:0000256" key="3">
    <source>
        <dbReference type="ARBA" id="ARBA00022833"/>
    </source>
</evidence>
<keyword evidence="6" id="KW-0804">Transcription</keyword>
<accession>A0AA38RQ41</accession>
<feature type="region of interest" description="Disordered" evidence="8">
    <location>
        <begin position="102"/>
        <end position="122"/>
    </location>
</feature>
<evidence type="ECO:0000313" key="11">
    <source>
        <dbReference type="Proteomes" id="UP001174694"/>
    </source>
</evidence>
<feature type="domain" description="Zn(2)-C6 fungal-type" evidence="9">
    <location>
        <begin position="20"/>
        <end position="48"/>
    </location>
</feature>
<dbReference type="PROSITE" id="PS50048">
    <property type="entry name" value="ZN2_CY6_FUNGAL_2"/>
    <property type="match status" value="1"/>
</dbReference>